<dbReference type="VEuPathDB" id="VectorBase:ASTEI00149"/>
<proteinExistence type="inferred from homology"/>
<dbReference type="STRING" id="30069.A0A182XVB3"/>
<dbReference type="EnsemblMetazoa" id="ASTEI00149-RA">
    <property type="protein sequence ID" value="ASTEI00149-PA"/>
    <property type="gene ID" value="ASTEI00149"/>
</dbReference>
<keyword evidence="7" id="KW-1185">Reference proteome</keyword>
<evidence type="ECO:0000256" key="3">
    <source>
        <dbReference type="ARBA" id="ARBA00022525"/>
    </source>
</evidence>
<dbReference type="InterPro" id="IPR000734">
    <property type="entry name" value="TAG_lipase"/>
</dbReference>
<dbReference type="PANTHER" id="PTHR11610">
    <property type="entry name" value="LIPASE"/>
    <property type="match status" value="1"/>
</dbReference>
<dbReference type="GO" id="GO:0016042">
    <property type="term" value="P:lipid catabolic process"/>
    <property type="evidence" value="ECO:0007669"/>
    <property type="project" value="TreeGrafter"/>
</dbReference>
<reference evidence="6" key="2">
    <citation type="submission" date="2020-05" db="UniProtKB">
        <authorList>
            <consortium name="EnsemblMetazoa"/>
        </authorList>
    </citation>
    <scope>IDENTIFICATION</scope>
    <source>
        <strain evidence="6">Indian</strain>
    </source>
</reference>
<dbReference type="Pfam" id="PF00151">
    <property type="entry name" value="Lipase"/>
    <property type="match status" value="2"/>
</dbReference>
<dbReference type="Proteomes" id="UP000076408">
    <property type="component" value="Unassembled WGS sequence"/>
</dbReference>
<dbReference type="SUPFAM" id="SSF53474">
    <property type="entry name" value="alpha/beta-Hydrolases"/>
    <property type="match status" value="2"/>
</dbReference>
<dbReference type="GO" id="GO:0005615">
    <property type="term" value="C:extracellular space"/>
    <property type="evidence" value="ECO:0007669"/>
    <property type="project" value="TreeGrafter"/>
</dbReference>
<dbReference type="InterPro" id="IPR029058">
    <property type="entry name" value="AB_hydrolase_fold"/>
</dbReference>
<dbReference type="VEuPathDB" id="VectorBase:ASTEI20_032628"/>
<evidence type="ECO:0000313" key="7">
    <source>
        <dbReference type="Proteomes" id="UP000076408"/>
    </source>
</evidence>
<dbReference type="GO" id="GO:0016298">
    <property type="term" value="F:lipase activity"/>
    <property type="evidence" value="ECO:0007669"/>
    <property type="project" value="InterPro"/>
</dbReference>
<evidence type="ECO:0000256" key="4">
    <source>
        <dbReference type="RuleBase" id="RU004262"/>
    </source>
</evidence>
<evidence type="ECO:0000256" key="2">
    <source>
        <dbReference type="ARBA" id="ARBA00010701"/>
    </source>
</evidence>
<name>A0A182XVB3_ANOST</name>
<reference evidence="7" key="1">
    <citation type="journal article" date="2014" name="Genome Biol.">
        <title>Genome analysis of a major urban malaria vector mosquito, Anopheles stephensi.</title>
        <authorList>
            <person name="Jiang X."/>
            <person name="Peery A."/>
            <person name="Hall A.B."/>
            <person name="Sharma A."/>
            <person name="Chen X.G."/>
            <person name="Waterhouse R.M."/>
            <person name="Komissarov A."/>
            <person name="Riehle M.M."/>
            <person name="Shouche Y."/>
            <person name="Sharakhova M.V."/>
            <person name="Lawson D."/>
            <person name="Pakpour N."/>
            <person name="Arensburger P."/>
            <person name="Davidson V.L."/>
            <person name="Eiglmeier K."/>
            <person name="Emrich S."/>
            <person name="George P."/>
            <person name="Kennedy R.C."/>
            <person name="Mane S.P."/>
            <person name="Maslen G."/>
            <person name="Oringanje C."/>
            <person name="Qi Y."/>
            <person name="Settlage R."/>
            <person name="Tojo M."/>
            <person name="Tubio J.M."/>
            <person name="Unger M.F."/>
            <person name="Wang B."/>
            <person name="Vernick K.D."/>
            <person name="Ribeiro J.M."/>
            <person name="James A.A."/>
            <person name="Michel K."/>
            <person name="Riehle M.A."/>
            <person name="Luckhart S."/>
            <person name="Sharakhov I.V."/>
            <person name="Tu Z."/>
        </authorList>
    </citation>
    <scope>NUCLEOTIDE SEQUENCE [LARGE SCALE GENOMIC DNA]</scope>
    <source>
        <strain evidence="7">Indian</strain>
    </source>
</reference>
<keyword evidence="3" id="KW-0964">Secreted</keyword>
<dbReference type="VEuPathDB" id="VectorBase:ASTEI20_045429"/>
<accession>A0A182XVB3</accession>
<dbReference type="GO" id="GO:0017171">
    <property type="term" value="F:serine hydrolase activity"/>
    <property type="evidence" value="ECO:0007669"/>
    <property type="project" value="TreeGrafter"/>
</dbReference>
<dbReference type="AlphaFoldDB" id="A0A182XVB3"/>
<feature type="domain" description="Lipase" evidence="5">
    <location>
        <begin position="91"/>
        <end position="301"/>
    </location>
</feature>
<protein>
    <recommendedName>
        <fullName evidence="5">Lipase domain-containing protein</fullName>
    </recommendedName>
</protein>
<dbReference type="InterPro" id="IPR013818">
    <property type="entry name" value="Lipase"/>
</dbReference>
<evidence type="ECO:0000256" key="1">
    <source>
        <dbReference type="ARBA" id="ARBA00004613"/>
    </source>
</evidence>
<organism evidence="6 7">
    <name type="scientific">Anopheles stephensi</name>
    <name type="common">Indo-Pakistan malaria mosquito</name>
    <dbReference type="NCBI Taxonomy" id="30069"/>
    <lineage>
        <taxon>Eukaryota</taxon>
        <taxon>Metazoa</taxon>
        <taxon>Ecdysozoa</taxon>
        <taxon>Arthropoda</taxon>
        <taxon>Hexapoda</taxon>
        <taxon>Insecta</taxon>
        <taxon>Pterygota</taxon>
        <taxon>Neoptera</taxon>
        <taxon>Endopterygota</taxon>
        <taxon>Diptera</taxon>
        <taxon>Nematocera</taxon>
        <taxon>Culicoidea</taxon>
        <taxon>Culicidae</taxon>
        <taxon>Anophelinae</taxon>
        <taxon>Anopheles</taxon>
    </lineage>
</organism>
<evidence type="ECO:0000259" key="5">
    <source>
        <dbReference type="Pfam" id="PF00151"/>
    </source>
</evidence>
<dbReference type="PANTHER" id="PTHR11610:SF169">
    <property type="entry name" value="GH15759P-RELATED"/>
    <property type="match status" value="1"/>
</dbReference>
<comment type="similarity">
    <text evidence="2 4">Belongs to the AB hydrolase superfamily. Lipase family.</text>
</comment>
<comment type="subcellular location">
    <subcellularLocation>
        <location evidence="1">Secreted</location>
    </subcellularLocation>
</comment>
<evidence type="ECO:0000313" key="6">
    <source>
        <dbReference type="EnsemblMetazoa" id="ASTEI00149-PA"/>
    </source>
</evidence>
<dbReference type="PRINTS" id="PR00821">
    <property type="entry name" value="TAGLIPASE"/>
</dbReference>
<dbReference type="VEuPathDB" id="VectorBase:ASTE006593"/>
<feature type="domain" description="Lipase" evidence="5">
    <location>
        <begin position="408"/>
        <end position="621"/>
    </location>
</feature>
<dbReference type="Gene3D" id="3.40.50.1820">
    <property type="entry name" value="alpha/beta hydrolase"/>
    <property type="match status" value="2"/>
</dbReference>
<dbReference type="OMA" id="WIQDMAF"/>
<sequence length="648" mass="71525">MAKVVVLVVALLCSIVGDVRGALDLRQLLGSLPEDALGRFLDSFTVPTPRTAGFETLVPQRDIRLHCTKTSQPRFQEVFYGDLNVRNKIDYTLPIAIAIHGWQNGSNSTLFAVLTANYLRYVKNTNYCLLDWQPYGEFAYEIAARQGAPLVANYLFGFLQSIGLLYYPLQKVSLIGFSMGSQIAGLTGKLFRGQIGTIYALDPAGPLFSYPNDIGPTRRLASTDARYVQVIYTTRYTAGFGQLVGTQNFLPNEGFYPQSPCKPNSDDLVEASRALNCSHSYAVELFTDSLNPVNLIVGQKCTTVLGARYYLAVGAFYSMAKVVVLVVALLCSIVGDVRGADLKDVLGTLTEGPLARLFDSFIDPPPRTTGFETLVPQRDIRLHCTKTSQPRFREVFFGDINVKDKIDFSLPLTIAIHGWRDSSNLTLYNTLTASYLRYVKNINYCLLDWRPYGEFGYQITARKSAPQVASYLFGFLQGISLLYYPMESVSLIGFSMGGQIAGLTGKLLPGRIGTIYALDPAGPLFSHPFDIGPTRRLAETDAKYVQVIYTSRYTVGFGKLVGTQNFLPNEGYHPQAPCKAKEDGLGELSIALRCSHQFAVKLFTDSLNPANPIVGQKCTSVLGARVCLFQPQDRLGIYAKRTPGNFYL</sequence>